<evidence type="ECO:0000313" key="4">
    <source>
        <dbReference type="Proteomes" id="UP000010847"/>
    </source>
</evidence>
<dbReference type="Pfam" id="PF09851">
    <property type="entry name" value="SHOCT"/>
    <property type="match status" value="1"/>
</dbReference>
<keyword evidence="1" id="KW-1133">Transmembrane helix</keyword>
<feature type="domain" description="SHOCT" evidence="2">
    <location>
        <begin position="63"/>
        <end position="89"/>
    </location>
</feature>
<dbReference type="STRING" id="871968.DESME_01900"/>
<dbReference type="AlphaFoldDB" id="W0E8V9"/>
<keyword evidence="4" id="KW-1185">Reference proteome</keyword>
<organism evidence="3 4">
    <name type="scientific">Desulfitobacterium metallireducens DSM 15288</name>
    <dbReference type="NCBI Taxonomy" id="871968"/>
    <lineage>
        <taxon>Bacteria</taxon>
        <taxon>Bacillati</taxon>
        <taxon>Bacillota</taxon>
        <taxon>Clostridia</taxon>
        <taxon>Eubacteriales</taxon>
        <taxon>Desulfitobacteriaceae</taxon>
        <taxon>Desulfitobacterium</taxon>
    </lineage>
</organism>
<gene>
    <name evidence="3" type="ORF">DESME_01900</name>
</gene>
<dbReference type="Proteomes" id="UP000010847">
    <property type="component" value="Chromosome"/>
</dbReference>
<dbReference type="KEGG" id="dmt:DESME_01900"/>
<name>W0E8V9_9FIRM</name>
<sequence>MMGGYGPGYYGNYGTGNFWWMGLIGMALQAVFWIAVIVIVWRLVRKNGFHHSVGHSNSENDNALSILRERYAKGDIDSEEYARRKEELLR</sequence>
<dbReference type="HOGENOM" id="CLU_159099_2_1_9"/>
<evidence type="ECO:0000256" key="1">
    <source>
        <dbReference type="SAM" id="Phobius"/>
    </source>
</evidence>
<proteinExistence type="predicted"/>
<dbReference type="InterPro" id="IPR018649">
    <property type="entry name" value="SHOCT"/>
</dbReference>
<keyword evidence="1" id="KW-0472">Membrane</keyword>
<dbReference type="EMBL" id="CP007032">
    <property type="protein sequence ID" value="AHF05968.1"/>
    <property type="molecule type" value="Genomic_DNA"/>
</dbReference>
<reference evidence="3 4" key="1">
    <citation type="submission" date="2013-12" db="EMBL/GenBank/DDBJ databases">
        <authorList>
            <consortium name="DOE Joint Genome Institute"/>
            <person name="Smidt H."/>
            <person name="Huntemann M."/>
            <person name="Han J."/>
            <person name="Chen A."/>
            <person name="Kyrpides N."/>
            <person name="Mavromatis K."/>
            <person name="Markowitz V."/>
            <person name="Palaniappan K."/>
            <person name="Ivanova N."/>
            <person name="Schaumberg A."/>
            <person name="Pati A."/>
            <person name="Liolios K."/>
            <person name="Nordberg H.P."/>
            <person name="Cantor M.N."/>
            <person name="Hua S.X."/>
            <person name="Woyke T."/>
        </authorList>
    </citation>
    <scope>NUCLEOTIDE SEQUENCE [LARGE SCALE GENOMIC DNA]</scope>
    <source>
        <strain evidence="4">DSM 15288</strain>
    </source>
</reference>
<protein>
    <submittedName>
        <fullName evidence="3">Membrane protein</fullName>
    </submittedName>
</protein>
<accession>W0E8V9</accession>
<dbReference type="eggNOG" id="COG3462">
    <property type="taxonomic scope" value="Bacteria"/>
</dbReference>
<evidence type="ECO:0000259" key="2">
    <source>
        <dbReference type="Pfam" id="PF09851"/>
    </source>
</evidence>
<feature type="transmembrane region" description="Helical" evidence="1">
    <location>
        <begin position="20"/>
        <end position="44"/>
    </location>
</feature>
<keyword evidence="1" id="KW-0812">Transmembrane</keyword>
<evidence type="ECO:0000313" key="3">
    <source>
        <dbReference type="EMBL" id="AHF05968.1"/>
    </source>
</evidence>